<reference evidence="3 4" key="1">
    <citation type="journal article" date="2014" name="PLoS Genet.">
        <title>Analysis of the Phlebiopsis gigantea genome, transcriptome and secretome provides insight into its pioneer colonization strategies of wood.</title>
        <authorList>
            <person name="Hori C."/>
            <person name="Ishida T."/>
            <person name="Igarashi K."/>
            <person name="Samejima M."/>
            <person name="Suzuki H."/>
            <person name="Master E."/>
            <person name="Ferreira P."/>
            <person name="Ruiz-Duenas F.J."/>
            <person name="Held B."/>
            <person name="Canessa P."/>
            <person name="Larrondo L.F."/>
            <person name="Schmoll M."/>
            <person name="Druzhinina I.S."/>
            <person name="Kubicek C.P."/>
            <person name="Gaskell J.A."/>
            <person name="Kersten P."/>
            <person name="St John F."/>
            <person name="Glasner J."/>
            <person name="Sabat G."/>
            <person name="Splinter BonDurant S."/>
            <person name="Syed K."/>
            <person name="Yadav J."/>
            <person name="Mgbeahuruike A.C."/>
            <person name="Kovalchuk A."/>
            <person name="Asiegbu F.O."/>
            <person name="Lackner G."/>
            <person name="Hoffmeister D."/>
            <person name="Rencoret J."/>
            <person name="Gutierrez A."/>
            <person name="Sun H."/>
            <person name="Lindquist E."/>
            <person name="Barry K."/>
            <person name="Riley R."/>
            <person name="Grigoriev I.V."/>
            <person name="Henrissat B."/>
            <person name="Kues U."/>
            <person name="Berka R.M."/>
            <person name="Martinez A.T."/>
            <person name="Covert S.F."/>
            <person name="Blanchette R.A."/>
            <person name="Cullen D."/>
        </authorList>
    </citation>
    <scope>NUCLEOTIDE SEQUENCE [LARGE SCALE GENOMIC DNA]</scope>
    <source>
        <strain evidence="3 4">11061_1 CR5-6</strain>
    </source>
</reference>
<dbReference type="Gene3D" id="1.20.1280.50">
    <property type="match status" value="1"/>
</dbReference>
<evidence type="ECO:0000313" key="4">
    <source>
        <dbReference type="Proteomes" id="UP000053257"/>
    </source>
</evidence>
<feature type="compositionally biased region" description="Polar residues" evidence="1">
    <location>
        <begin position="627"/>
        <end position="636"/>
    </location>
</feature>
<keyword evidence="4" id="KW-1185">Reference proteome</keyword>
<organism evidence="3 4">
    <name type="scientific">Phlebiopsis gigantea (strain 11061_1 CR5-6)</name>
    <name type="common">White-rot fungus</name>
    <name type="synonym">Peniophora gigantea</name>
    <dbReference type="NCBI Taxonomy" id="745531"/>
    <lineage>
        <taxon>Eukaryota</taxon>
        <taxon>Fungi</taxon>
        <taxon>Dikarya</taxon>
        <taxon>Basidiomycota</taxon>
        <taxon>Agaricomycotina</taxon>
        <taxon>Agaricomycetes</taxon>
        <taxon>Polyporales</taxon>
        <taxon>Phanerochaetaceae</taxon>
        <taxon>Phlebiopsis</taxon>
    </lineage>
</organism>
<protein>
    <recommendedName>
        <fullName evidence="2">F-box domain-containing protein</fullName>
    </recommendedName>
</protein>
<dbReference type="HOGENOM" id="CLU_403894_0_0_1"/>
<feature type="region of interest" description="Disordered" evidence="1">
    <location>
        <begin position="621"/>
        <end position="681"/>
    </location>
</feature>
<dbReference type="Proteomes" id="UP000053257">
    <property type="component" value="Unassembled WGS sequence"/>
</dbReference>
<proteinExistence type="predicted"/>
<evidence type="ECO:0000259" key="2">
    <source>
        <dbReference type="Pfam" id="PF12937"/>
    </source>
</evidence>
<dbReference type="AlphaFoldDB" id="A0A0C3PF79"/>
<dbReference type="OrthoDB" id="3219396at2759"/>
<evidence type="ECO:0000256" key="1">
    <source>
        <dbReference type="SAM" id="MobiDB-lite"/>
    </source>
</evidence>
<dbReference type="Pfam" id="PF12937">
    <property type="entry name" value="F-box-like"/>
    <property type="match status" value="1"/>
</dbReference>
<feature type="compositionally biased region" description="Polar residues" evidence="1">
    <location>
        <begin position="655"/>
        <end position="664"/>
    </location>
</feature>
<accession>A0A0C3PF79</accession>
<dbReference type="EMBL" id="KN840582">
    <property type="protein sequence ID" value="KIP04208.1"/>
    <property type="molecule type" value="Genomic_DNA"/>
</dbReference>
<dbReference type="STRING" id="745531.A0A0C3PF79"/>
<dbReference type="SUPFAM" id="SSF81383">
    <property type="entry name" value="F-box domain"/>
    <property type="match status" value="1"/>
</dbReference>
<evidence type="ECO:0000313" key="3">
    <source>
        <dbReference type="EMBL" id="KIP04208.1"/>
    </source>
</evidence>
<sequence length="681" mass="77741">MPLSFLSLDFLFTSTRKATRGCLDKLPNDVLVDIVFDHLEVADILRLRRVSKLYYHLTHHAVIWKRLVLRTTLPLPPLPPTARHSLKNLSGLEAERLLTRAHSLDKIWRLNPDLFDQWMFDAYDHVAHMVLLPGSQYMVASVSDVARQDWALVVYVLDSKYNVIPIAKTPTRTKAYNLQAKYLTINGVHGIGVSYVIRDWRHRKDRQYGINVSEYSPEHDIDPPYPLKYECNTYFITLKVLEDLCDPRFVPGSRAFLENAVAQPTPFKHMCLVRSSTPITNICLDDFYGNPCVSVVKHPDTIVFKPLCDEGPVSMVKMLPFAEFAEMPHRIKAIRPLPQQHQFLVFREITVPISRNKWPVITMELFNIPDNTTGHTQQYDVNPTNWLFMTDDRFADVQITDHGTPNWFDDSIAGDVRSGGETNAWKPRTISAFCRTTAPSDGLLRITFYPRRAQHAGLPPPLPAGGGARRAPTHYWRYDLAYCSPVRFIEAHLNAQYRILPGSHRTALYTVPWDDITATPRIIGFYRYHDRELLAAEPEDHDMQVNQAPRFPVQKLPFEFDCAMRFQAIAWDESIGRVCFARTHDTRVVVLDFSKRPKEDFLGRRMPLPADQDHDVYAEAEPEPELNTDNGSSDSQDSTDEGSDFGFQLPVVNPVAQNSTTKTGDGSRERGGESRIAVDLL</sequence>
<gene>
    <name evidence="3" type="ORF">PHLGIDRAFT_129656</name>
</gene>
<dbReference type="InterPro" id="IPR001810">
    <property type="entry name" value="F-box_dom"/>
</dbReference>
<name>A0A0C3PF79_PHLG1</name>
<dbReference type="InterPro" id="IPR036047">
    <property type="entry name" value="F-box-like_dom_sf"/>
</dbReference>
<feature type="domain" description="F-box" evidence="2">
    <location>
        <begin position="23"/>
        <end position="70"/>
    </location>
</feature>